<feature type="domain" description="C2H2-type" evidence="6">
    <location>
        <begin position="660"/>
        <end position="687"/>
    </location>
</feature>
<sequence length="780" mass="90838">MSNEKNYEYSPKRACKAKRPFKVKQKAVIKKHSLLYEMKKPGKTGDIQIETGKTPANSKAMSYDDTELIQHSNVKGRQRQMVIENINCARKALPKRKGESNINKIKSSDQSKEIKENFVQNNDAEKLEKEIDHINKCLTRDCKEQLDKDNTQGENAKSCHYDNMNKIVMENSQEETNLKKTIARSQLEKKKIQIRRRSLRNISVEVDKSERADTKKNEKIRTEIENRATEYCKKFMDASSQTKIDELLDICTKNANEQNTDYLCTTCSFKTKRKAILKQRLPGLEFSTTTEEASIIDPKDKIAGESTYDNEKIDNENNPLEEKCSYESDLSNKDINIEYNCIKCLFKTKRRATLKKHLLTHGTELSTGIITFLDLVKNERASTNQFDQYGEDKVQTQGSNYKAKNKIETLQNTAQNHASFEKEQNFENKYENSCENYPTDENMDKNIEVIHSDEENNSNVETVIIKNEEEVALSINHDPSATNLDNKSDNPITDGTKTVKLEVESENMYYCDKCSYQTDRKKNFKSHKIEHSKNVFKCNLCDFITNLQRNLNGHMLTHLKPNEIKMLKCPHCPYQAKRSNALGNHMVLHNKPEVIRMFQCDECPYQAKRKNNLKVHQLRHKSTDKLTPFNCDVCSYKARDKSALRKHIIVHKKVEETVWYKCDQCSYSTKYKSWLTRHSVVHKKSNEIKTYDCTECSYKAKHKGHLNSHMLLHQKPNQVKVYHCDHCSYKSIQKTKLFAHQMLQHKKNMEISMVKCSQCPFETKLKSNLLKHINRIHISK</sequence>
<dbReference type="InterPro" id="IPR036236">
    <property type="entry name" value="Znf_C2H2_sf"/>
</dbReference>
<name>A0AAV8WT04_9CUCU</name>
<evidence type="ECO:0000313" key="8">
    <source>
        <dbReference type="Proteomes" id="UP001162156"/>
    </source>
</evidence>
<dbReference type="PANTHER" id="PTHR24403">
    <property type="entry name" value="ZINC FINGER PROTEIN"/>
    <property type="match status" value="1"/>
</dbReference>
<dbReference type="GO" id="GO:0005634">
    <property type="term" value="C:nucleus"/>
    <property type="evidence" value="ECO:0007669"/>
    <property type="project" value="TreeGrafter"/>
</dbReference>
<keyword evidence="8" id="KW-1185">Reference proteome</keyword>
<organism evidence="7 8">
    <name type="scientific">Rhamnusium bicolor</name>
    <dbReference type="NCBI Taxonomy" id="1586634"/>
    <lineage>
        <taxon>Eukaryota</taxon>
        <taxon>Metazoa</taxon>
        <taxon>Ecdysozoa</taxon>
        <taxon>Arthropoda</taxon>
        <taxon>Hexapoda</taxon>
        <taxon>Insecta</taxon>
        <taxon>Pterygota</taxon>
        <taxon>Neoptera</taxon>
        <taxon>Endopterygota</taxon>
        <taxon>Coleoptera</taxon>
        <taxon>Polyphaga</taxon>
        <taxon>Cucujiformia</taxon>
        <taxon>Chrysomeloidea</taxon>
        <taxon>Cerambycidae</taxon>
        <taxon>Lepturinae</taxon>
        <taxon>Rhagiini</taxon>
        <taxon>Rhamnusium</taxon>
    </lineage>
</organism>
<feature type="domain" description="C2H2-type" evidence="6">
    <location>
        <begin position="629"/>
        <end position="656"/>
    </location>
</feature>
<comment type="caution">
    <text evidence="7">The sequence shown here is derived from an EMBL/GenBank/DDBJ whole genome shotgun (WGS) entry which is preliminary data.</text>
</comment>
<dbReference type="GO" id="GO:0008270">
    <property type="term" value="F:zinc ion binding"/>
    <property type="evidence" value="ECO:0007669"/>
    <property type="project" value="UniProtKB-KW"/>
</dbReference>
<dbReference type="InterPro" id="IPR050688">
    <property type="entry name" value="Zinc_finger/UBP_domain"/>
</dbReference>
<dbReference type="Pfam" id="PF00096">
    <property type="entry name" value="zf-C2H2"/>
    <property type="match status" value="1"/>
</dbReference>
<evidence type="ECO:0000256" key="4">
    <source>
        <dbReference type="ARBA" id="ARBA00022833"/>
    </source>
</evidence>
<accession>A0AAV8WT04</accession>
<dbReference type="SMART" id="SM00355">
    <property type="entry name" value="ZnF_C2H2"/>
    <property type="match status" value="10"/>
</dbReference>
<reference evidence="7" key="1">
    <citation type="journal article" date="2023" name="Insect Mol. Biol.">
        <title>Genome sequencing provides insights into the evolution of gene families encoding plant cell wall-degrading enzymes in longhorned beetles.</title>
        <authorList>
            <person name="Shin N.R."/>
            <person name="Okamura Y."/>
            <person name="Kirsch R."/>
            <person name="Pauchet Y."/>
        </authorList>
    </citation>
    <scope>NUCLEOTIDE SEQUENCE</scope>
    <source>
        <strain evidence="7">RBIC_L_NR</strain>
    </source>
</reference>
<feature type="domain" description="C2H2-type" evidence="6">
    <location>
        <begin position="691"/>
        <end position="718"/>
    </location>
</feature>
<dbReference type="PANTHER" id="PTHR24403:SF67">
    <property type="entry name" value="FI01116P-RELATED"/>
    <property type="match status" value="1"/>
</dbReference>
<dbReference type="Proteomes" id="UP001162156">
    <property type="component" value="Unassembled WGS sequence"/>
</dbReference>
<keyword evidence="4" id="KW-0862">Zinc</keyword>
<dbReference type="PROSITE" id="PS50157">
    <property type="entry name" value="ZINC_FINGER_C2H2_2"/>
    <property type="match status" value="4"/>
</dbReference>
<feature type="domain" description="C2H2-type" evidence="6">
    <location>
        <begin position="598"/>
        <end position="625"/>
    </location>
</feature>
<dbReference type="InterPro" id="IPR013087">
    <property type="entry name" value="Znf_C2H2_type"/>
</dbReference>
<keyword evidence="1" id="KW-0479">Metal-binding</keyword>
<dbReference type="GO" id="GO:0045944">
    <property type="term" value="P:positive regulation of transcription by RNA polymerase II"/>
    <property type="evidence" value="ECO:0007669"/>
    <property type="project" value="TreeGrafter"/>
</dbReference>
<dbReference type="SUPFAM" id="SSF57667">
    <property type="entry name" value="beta-beta-alpha zinc fingers"/>
    <property type="match status" value="3"/>
</dbReference>
<proteinExistence type="predicted"/>
<evidence type="ECO:0000313" key="7">
    <source>
        <dbReference type="EMBL" id="KAJ8929150.1"/>
    </source>
</evidence>
<dbReference type="Gene3D" id="3.30.160.60">
    <property type="entry name" value="Classic Zinc Finger"/>
    <property type="match status" value="5"/>
</dbReference>
<dbReference type="EMBL" id="JANEYF010005104">
    <property type="protein sequence ID" value="KAJ8929150.1"/>
    <property type="molecule type" value="Genomic_DNA"/>
</dbReference>
<protein>
    <recommendedName>
        <fullName evidence="6">C2H2-type domain-containing protein</fullName>
    </recommendedName>
</protein>
<evidence type="ECO:0000256" key="1">
    <source>
        <dbReference type="ARBA" id="ARBA00022723"/>
    </source>
</evidence>
<gene>
    <name evidence="7" type="ORF">NQ314_018174</name>
</gene>
<evidence type="ECO:0000256" key="2">
    <source>
        <dbReference type="ARBA" id="ARBA00022737"/>
    </source>
</evidence>
<evidence type="ECO:0000259" key="6">
    <source>
        <dbReference type="PROSITE" id="PS50157"/>
    </source>
</evidence>
<evidence type="ECO:0000256" key="5">
    <source>
        <dbReference type="PROSITE-ProRule" id="PRU00042"/>
    </source>
</evidence>
<keyword evidence="3 5" id="KW-0863">Zinc-finger</keyword>
<dbReference type="AlphaFoldDB" id="A0AAV8WT04"/>
<keyword evidence="2" id="KW-0677">Repeat</keyword>
<evidence type="ECO:0000256" key="3">
    <source>
        <dbReference type="ARBA" id="ARBA00022771"/>
    </source>
</evidence>